<feature type="domain" description="NAD-dependent epimerase/dehydratase" evidence="3">
    <location>
        <begin position="8"/>
        <end position="254"/>
    </location>
</feature>
<name>A0AA37L1J4_9PEZI</name>
<dbReference type="InterPro" id="IPR036291">
    <property type="entry name" value="NAD(P)-bd_dom_sf"/>
</dbReference>
<organism evidence="4 5">
    <name type="scientific">Colletotrichum spaethianum</name>
    <dbReference type="NCBI Taxonomy" id="700344"/>
    <lineage>
        <taxon>Eukaryota</taxon>
        <taxon>Fungi</taxon>
        <taxon>Dikarya</taxon>
        <taxon>Ascomycota</taxon>
        <taxon>Pezizomycotina</taxon>
        <taxon>Sordariomycetes</taxon>
        <taxon>Hypocreomycetidae</taxon>
        <taxon>Glomerellales</taxon>
        <taxon>Glomerellaceae</taxon>
        <taxon>Colletotrichum</taxon>
        <taxon>Colletotrichum spaethianum species complex</taxon>
    </lineage>
</organism>
<evidence type="ECO:0000256" key="2">
    <source>
        <dbReference type="ARBA" id="ARBA00023445"/>
    </source>
</evidence>
<keyword evidence="1" id="KW-0560">Oxidoreductase</keyword>
<keyword evidence="5" id="KW-1185">Reference proteome</keyword>
<dbReference type="InterPro" id="IPR050425">
    <property type="entry name" value="NAD(P)_dehydrat-like"/>
</dbReference>
<comment type="caution">
    <text evidence="4">The sequence shown here is derived from an EMBL/GenBank/DDBJ whole genome shotgun (WGS) entry which is preliminary data.</text>
</comment>
<sequence length="346" mass="36745">MMGCSGKICVTGANSFIGAYCVAELLKNGYQVVGTVRSSEKASLLEGVHGHNPNLSVAIVPDITATGAFDEALKGCTGVLHLASPFGFSYNDFETELLRPSIRGTETICESATATPTVKRVVVTSSFAAVYDASKGLCPGKVYTEEDWSPLTYEDGKNAPMAAVAYRASKKLAEEAAWKYVRKEKRTWELVTLCPGMVFGSLFPGTLQSVKGLNASNQIIWSLMDVNQVPETRAPLWTSVKALARAHVAALEAPGAAGERFLVINGNFDNQQLANAIHSSSHITDAVKSRVPIGSPGETLDGKVYTSDSSKAGNILGFKPCVPGEELADLVADLVLQVVGVEKETV</sequence>
<dbReference type="RefSeq" id="XP_049122608.1">
    <property type="nucleotide sequence ID" value="XM_049266651.1"/>
</dbReference>
<dbReference type="AlphaFoldDB" id="A0AA37L1J4"/>
<gene>
    <name evidence="4" type="ORF">ColSpa_00439</name>
</gene>
<dbReference type="EMBL" id="BQXU01000001">
    <property type="protein sequence ID" value="GKT40258.1"/>
    <property type="molecule type" value="Genomic_DNA"/>
</dbReference>
<reference evidence="4 5" key="1">
    <citation type="submission" date="2022-03" db="EMBL/GenBank/DDBJ databases">
        <title>Genome data of Colletotrichum spp.</title>
        <authorList>
            <person name="Utami Y.D."/>
            <person name="Hiruma K."/>
        </authorList>
    </citation>
    <scope>NUCLEOTIDE SEQUENCE [LARGE SCALE GENOMIC DNA]</scope>
    <source>
        <strain evidence="4 5">MAFF 239500</strain>
    </source>
</reference>
<accession>A0AA37L1J4</accession>
<evidence type="ECO:0000313" key="5">
    <source>
        <dbReference type="Proteomes" id="UP001055115"/>
    </source>
</evidence>
<dbReference type="PANTHER" id="PTHR10366">
    <property type="entry name" value="NAD DEPENDENT EPIMERASE/DEHYDRATASE"/>
    <property type="match status" value="1"/>
</dbReference>
<evidence type="ECO:0000259" key="3">
    <source>
        <dbReference type="Pfam" id="PF01370"/>
    </source>
</evidence>
<protein>
    <submittedName>
        <fullName evidence="4">Uncharacterized oxidoreductase</fullName>
    </submittedName>
</protein>
<dbReference type="GO" id="GO:0016616">
    <property type="term" value="F:oxidoreductase activity, acting on the CH-OH group of donors, NAD or NADP as acceptor"/>
    <property type="evidence" value="ECO:0007669"/>
    <property type="project" value="TreeGrafter"/>
</dbReference>
<dbReference type="Gene3D" id="3.40.50.720">
    <property type="entry name" value="NAD(P)-binding Rossmann-like Domain"/>
    <property type="match status" value="1"/>
</dbReference>
<proteinExistence type="inferred from homology"/>
<comment type="similarity">
    <text evidence="2">Belongs to the NAD(P)-dependent epimerase/dehydratase family. Dihydroflavonol-4-reductase subfamily.</text>
</comment>
<dbReference type="InterPro" id="IPR001509">
    <property type="entry name" value="Epimerase_deHydtase"/>
</dbReference>
<dbReference type="Pfam" id="PF01370">
    <property type="entry name" value="Epimerase"/>
    <property type="match status" value="1"/>
</dbReference>
<dbReference type="SUPFAM" id="SSF51735">
    <property type="entry name" value="NAD(P)-binding Rossmann-fold domains"/>
    <property type="match status" value="1"/>
</dbReference>
<evidence type="ECO:0000313" key="4">
    <source>
        <dbReference type="EMBL" id="GKT40258.1"/>
    </source>
</evidence>
<evidence type="ECO:0000256" key="1">
    <source>
        <dbReference type="ARBA" id="ARBA00023002"/>
    </source>
</evidence>
<dbReference type="Proteomes" id="UP001055115">
    <property type="component" value="Unassembled WGS sequence"/>
</dbReference>
<dbReference type="CDD" id="cd05227">
    <property type="entry name" value="AR_SDR_e"/>
    <property type="match status" value="1"/>
</dbReference>
<dbReference type="GeneID" id="73321241"/>
<dbReference type="PANTHER" id="PTHR10366:SF579">
    <property type="entry name" value="3-BETA HYDROXYSTEROID DEHYDROGENASE_ISOMERASE FAMILY PROTEIN (AFU_ORTHOLOGUE AFUA_3G02250)"/>
    <property type="match status" value="1"/>
</dbReference>